<evidence type="ECO:0000313" key="3">
    <source>
        <dbReference type="Proteomes" id="UP000277457"/>
    </source>
</evidence>
<dbReference type="CDD" id="cd00085">
    <property type="entry name" value="HNHc"/>
    <property type="match status" value="1"/>
</dbReference>
<comment type="caution">
    <text evidence="2">The sequence shown here is derived from an EMBL/GenBank/DDBJ whole genome shotgun (WGS) entry which is preliminary data.</text>
</comment>
<dbReference type="Proteomes" id="UP000277457">
    <property type="component" value="Unassembled WGS sequence"/>
</dbReference>
<organism evidence="2 3">
    <name type="scientific">Aerophobetes bacterium</name>
    <dbReference type="NCBI Taxonomy" id="2030807"/>
    <lineage>
        <taxon>Bacteria</taxon>
        <taxon>Candidatus Aerophobota</taxon>
    </lineage>
</organism>
<feature type="non-terminal residue" evidence="2">
    <location>
        <position position="192"/>
    </location>
</feature>
<keyword evidence="2" id="KW-0255">Endonuclease</keyword>
<gene>
    <name evidence="2" type="ORF">DRZ78_04485</name>
</gene>
<dbReference type="SMART" id="SM00507">
    <property type="entry name" value="HNHc"/>
    <property type="match status" value="1"/>
</dbReference>
<dbReference type="InterPro" id="IPR052892">
    <property type="entry name" value="NA-targeting_endonuclease"/>
</dbReference>
<accession>A0A662CY36</accession>
<feature type="domain" description="HNH nuclease" evidence="1">
    <location>
        <begin position="97"/>
        <end position="150"/>
    </location>
</feature>
<dbReference type="InterPro" id="IPR003615">
    <property type="entry name" value="HNH_nuc"/>
</dbReference>
<proteinExistence type="predicted"/>
<keyword evidence="2" id="KW-0540">Nuclease</keyword>
<keyword evidence="2" id="KW-0378">Hydrolase</keyword>
<dbReference type="Pfam" id="PF14279">
    <property type="entry name" value="HNH_5"/>
    <property type="match status" value="1"/>
</dbReference>
<name>A0A662CY36_UNCAE</name>
<dbReference type="EMBL" id="QMPY01000174">
    <property type="protein sequence ID" value="RLE06567.1"/>
    <property type="molecule type" value="Genomic_DNA"/>
</dbReference>
<sequence length="192" mass="22585">MQANILNSNVLVLNKLWQPIEICSAKRALCLLYLRHAQVVLKEGGSFYTFGFEEWKDFSQNSTVNTDVIRTITYKIRIPRIILLLFYDRFPPREVKFTRRNIYIRDQNTCQYCGKKFDSKDLNLDHVIPLSRGGKDTWENVVCSCVSCNLRKSNKTLKEAKMRLIRKPKKPSWRSFVKEGLVKIKDESWKGF</sequence>
<dbReference type="Gene3D" id="1.10.30.50">
    <property type="match status" value="1"/>
</dbReference>
<dbReference type="PANTHER" id="PTHR33877:SF2">
    <property type="entry name" value="OS07G0170200 PROTEIN"/>
    <property type="match status" value="1"/>
</dbReference>
<dbReference type="AlphaFoldDB" id="A0A662CY36"/>
<evidence type="ECO:0000313" key="2">
    <source>
        <dbReference type="EMBL" id="RLE06567.1"/>
    </source>
</evidence>
<dbReference type="PANTHER" id="PTHR33877">
    <property type="entry name" value="SLL1193 PROTEIN"/>
    <property type="match status" value="1"/>
</dbReference>
<dbReference type="InterPro" id="IPR029471">
    <property type="entry name" value="HNH_5"/>
</dbReference>
<protein>
    <submittedName>
        <fullName evidence="2">HNH endonuclease</fullName>
    </submittedName>
</protein>
<dbReference type="GO" id="GO:0004519">
    <property type="term" value="F:endonuclease activity"/>
    <property type="evidence" value="ECO:0007669"/>
    <property type="project" value="UniProtKB-KW"/>
</dbReference>
<reference evidence="2 3" key="1">
    <citation type="submission" date="2018-06" db="EMBL/GenBank/DDBJ databases">
        <title>Extensive metabolic versatility and redundancy in microbially diverse, dynamic hydrothermal sediments.</title>
        <authorList>
            <person name="Dombrowski N."/>
            <person name="Teske A."/>
            <person name="Baker B.J."/>
        </authorList>
    </citation>
    <scope>NUCLEOTIDE SEQUENCE [LARGE SCALE GENOMIC DNA]</scope>
    <source>
        <strain evidence="2">B7_G13</strain>
    </source>
</reference>
<evidence type="ECO:0000259" key="1">
    <source>
        <dbReference type="SMART" id="SM00507"/>
    </source>
</evidence>